<dbReference type="RefSeq" id="YP_009103234.1">
    <property type="nucleotide sequence ID" value="NC_025457.1"/>
</dbReference>
<name>A0A075DXB2_9CAUD</name>
<dbReference type="EMBL" id="KJ473423">
    <property type="protein sequence ID" value="AHY26794.1"/>
    <property type="molecule type" value="Genomic_DNA"/>
</dbReference>
<sequence>MHIASTMPQGIFCPLPAVSNLEFCNFTYMCVRDPLAFEGALRVPENLQDIVIPLLSLILDKVDTDDYIYVTVSRKHLQPNTCGNRAGWHVDGFLSDDQSFIWFDKLPTQIALGGFEVSPDHEQSLEQFDAQVDYGNIQYTEPAMLYELKDCVHRPVFNHTNDVQLRTFVKIVISKERFNGIGNAWNYLLPHIKPTKQRGESRNHTVV</sequence>
<dbReference type="GeneID" id="22112155"/>
<gene>
    <name evidence="1" type="ORF">vB_AbaP_Acibel007_23</name>
</gene>
<evidence type="ECO:0000313" key="2">
    <source>
        <dbReference type="Proteomes" id="UP000028860"/>
    </source>
</evidence>
<organism evidence="1 2">
    <name type="scientific">Acinetobacter phage vB_AbaP_Acibel007</name>
    <dbReference type="NCBI Taxonomy" id="1481187"/>
    <lineage>
        <taxon>Viruses</taxon>
        <taxon>Duplodnaviria</taxon>
        <taxon>Heunggongvirae</taxon>
        <taxon>Uroviricota</taxon>
        <taxon>Caudoviricetes</taxon>
        <taxon>Autographivirales</taxon>
        <taxon>Autoscriptoviridae</taxon>
        <taxon>Beijerinckvirinae</taxon>
        <taxon>Daemvirus</taxon>
        <taxon>Daemvirus acibel007</taxon>
    </lineage>
</organism>
<dbReference type="Proteomes" id="UP000028860">
    <property type="component" value="Segment"/>
</dbReference>
<accession>A0A075DXB2</accession>
<dbReference type="KEGG" id="vg:22112155"/>
<reference evidence="1 2" key="1">
    <citation type="journal article" date="2014" name="PLoS ONE">
        <title>Characterization of Newly Isolated Lytic Bacteriophages Active against Acinetobacter baumannii.</title>
        <authorList>
            <person name="Merabishvili M."/>
            <person name="Vandenheuvel D."/>
            <person name="Kropinski A.M."/>
            <person name="Mast J."/>
            <person name="De Vos D."/>
            <person name="Verbeken G."/>
            <person name="Noben J.P."/>
            <person name="Lavigne R."/>
            <person name="Vaneechoutte M."/>
            <person name="Pirnay J.P."/>
        </authorList>
    </citation>
    <scope>NUCLEOTIDE SEQUENCE [LARGE SCALE GENOMIC DNA]</scope>
</reference>
<evidence type="ECO:0000313" key="1">
    <source>
        <dbReference type="EMBL" id="AHY26794.1"/>
    </source>
</evidence>
<protein>
    <submittedName>
        <fullName evidence="1">Uncharacterized protein</fullName>
    </submittedName>
</protein>
<dbReference type="OrthoDB" id="20935at10239"/>
<keyword evidence="2" id="KW-1185">Reference proteome</keyword>
<proteinExistence type="predicted"/>